<dbReference type="EMBL" id="UGWZ01000001">
    <property type="protein sequence ID" value="SUG13486.1"/>
    <property type="molecule type" value="Genomic_DNA"/>
</dbReference>
<accession>A0A379RXT9</accession>
<organism evidence="1 2">
    <name type="scientific">Salmonella enterica subsp. arizonae</name>
    <dbReference type="NCBI Taxonomy" id="59203"/>
    <lineage>
        <taxon>Bacteria</taxon>
        <taxon>Pseudomonadati</taxon>
        <taxon>Pseudomonadota</taxon>
        <taxon>Gammaproteobacteria</taxon>
        <taxon>Enterobacterales</taxon>
        <taxon>Enterobacteriaceae</taxon>
        <taxon>Salmonella</taxon>
    </lineage>
</organism>
<proteinExistence type="predicted"/>
<keyword evidence="1" id="KW-0378">Hydrolase</keyword>
<dbReference type="Proteomes" id="UP000254124">
    <property type="component" value="Unassembled WGS sequence"/>
</dbReference>
<protein>
    <submittedName>
        <fullName evidence="1">Alkaline phosphatase isozyme conversion aminopeptidase</fullName>
    </submittedName>
</protein>
<evidence type="ECO:0000313" key="1">
    <source>
        <dbReference type="EMBL" id="SUG13486.1"/>
    </source>
</evidence>
<dbReference type="GO" id="GO:0004177">
    <property type="term" value="F:aminopeptidase activity"/>
    <property type="evidence" value="ECO:0007669"/>
    <property type="project" value="UniProtKB-KW"/>
</dbReference>
<sequence length="88" mass="10147">MMRRFFDKAGLSVLSVEATNWNLGKKDGYQQRAKNASFPNGNSWHDVRLDNQQHIDKALPGRIERRSRDVVRIMLPLVKELAKAEKTP</sequence>
<keyword evidence="1" id="KW-0031">Aminopeptidase</keyword>
<gene>
    <name evidence="1" type="ORF">NCTC7295_01065</name>
</gene>
<name>A0A379RXT9_SALER</name>
<dbReference type="AlphaFoldDB" id="A0A379RXT9"/>
<evidence type="ECO:0000313" key="2">
    <source>
        <dbReference type="Proteomes" id="UP000254124"/>
    </source>
</evidence>
<reference evidence="1 2" key="1">
    <citation type="submission" date="2018-06" db="EMBL/GenBank/DDBJ databases">
        <authorList>
            <consortium name="Pathogen Informatics"/>
            <person name="Doyle S."/>
        </authorList>
    </citation>
    <scope>NUCLEOTIDE SEQUENCE [LARGE SCALE GENOMIC DNA]</scope>
    <source>
        <strain evidence="1 2">NCTC7295</strain>
    </source>
</reference>
<keyword evidence="1" id="KW-0645">Protease</keyword>